<dbReference type="STRING" id="926559.JoomaDRAFT_2074"/>
<feature type="chain" id="PRO_5003668852" description="Outer membrane protein beta-barrel domain-containing protein" evidence="1">
    <location>
        <begin position="20"/>
        <end position="787"/>
    </location>
</feature>
<sequence>MKQHLLYILLFIVAGNAMAQSVDLEQFGKENPLKVTGNIAANSVYYNSNQNNAREPFTYFLQGTLNVQLYSFAMPISYSFTNQGKNLDYQLPFNFNRLSLHPKYKWVTAHIGDVNMTFSPYTLSGHQFTGGGVDLTPEGKFKVSAMAGQLLKATEDTEDSRTVPAFKRMGYGLKTEYETEKYKVGVIGFYAKDAITSIDSVPEQKNVLPKENLVLSIEGAYKINNNFDVFAEYASSAITQDLRAQDGNGGKGGMAGLLFNSKISTEYYTALKAGVNYVFDQSSVGVAYERIDPGYQTLGSYYFNNDFENITLNGATTALNNILNVSFNVGYQRDDLNNKKDNATSRMVGSINATASVNERLNITGSYSNFRTYTNVKVNQFDNINDDNLLDNNLDTLDYRQLSQSAMLGINYVISQKETVQQNINFNYNVNDVANEQNGVVRIGDASIFHNFNTAYTIGFPKHQVNITGAVNATLNTIGREDATTIGPTLSVNKQFFENKLNTGLSSSFNTTSNTSGKTSMTNIRANANYRLLERHNINLSLIQLFRNNNYQENAIGLSEFTATLGYNYSFNLPPKFKKNKKDKIFNFTYREYYFEGVHDSISPQVVAVSQEDKFSAILKIKGIKSNLTFLEEIISQTENDSDKKYKQAAIDYLKYLYKHKDFLDTYNDLAFQGLKKLYIEAVEMNDEVEKEYFALQAKVNSAKTKDNKDLAELEVKERRYRAHTYMMEQLQTIHFDDILNDNPPFKIFKDNHISKVFAMLEDGKSREEIQTYLEIQFADMYHKKAL</sequence>
<dbReference type="eggNOG" id="COG3188">
    <property type="taxonomic scope" value="Bacteria"/>
</dbReference>
<evidence type="ECO:0000256" key="1">
    <source>
        <dbReference type="SAM" id="SignalP"/>
    </source>
</evidence>
<reference evidence="2 3" key="1">
    <citation type="submission" date="2012-02" db="EMBL/GenBank/DDBJ databases">
        <title>Improved High-Quality Draft genome of Joostella marina DSM 19592.</title>
        <authorList>
            <consortium name="US DOE Joint Genome Institute (JGI-PGF)"/>
            <person name="Lucas S."/>
            <person name="Copeland A."/>
            <person name="Lapidus A."/>
            <person name="Bruce D."/>
            <person name="Goodwin L."/>
            <person name="Pitluck S."/>
            <person name="Peters L."/>
            <person name="Chertkov O."/>
            <person name="Ovchinnikova G."/>
            <person name="Kyrpides N."/>
            <person name="Mavromatis K."/>
            <person name="Detter J.C."/>
            <person name="Han C."/>
            <person name="Land M."/>
            <person name="Hauser L."/>
            <person name="Markowitz V."/>
            <person name="Cheng J.-F."/>
            <person name="Hugenholtz P."/>
            <person name="Woyke T."/>
            <person name="Wu D."/>
            <person name="Tindall B."/>
            <person name="Brambilla E."/>
            <person name="Klenk H.-P."/>
            <person name="Eisen J.A."/>
        </authorList>
    </citation>
    <scope>NUCLEOTIDE SEQUENCE [LARGE SCALE GENOMIC DNA]</scope>
    <source>
        <strain evidence="2 3">DSM 19592</strain>
    </source>
</reference>
<dbReference type="AlphaFoldDB" id="I3C625"/>
<proteinExistence type="predicted"/>
<dbReference type="HOGENOM" id="CLU_018236_0_0_10"/>
<keyword evidence="1" id="KW-0732">Signal</keyword>
<accession>I3C625</accession>
<protein>
    <recommendedName>
        <fullName evidence="4">Outer membrane protein beta-barrel domain-containing protein</fullName>
    </recommendedName>
</protein>
<gene>
    <name evidence="2" type="ORF">JoomaDRAFT_2074</name>
</gene>
<dbReference type="EMBL" id="JH651379">
    <property type="protein sequence ID" value="EIJ39068.1"/>
    <property type="molecule type" value="Genomic_DNA"/>
</dbReference>
<keyword evidence="3" id="KW-1185">Reference proteome</keyword>
<evidence type="ECO:0008006" key="4">
    <source>
        <dbReference type="Google" id="ProtNLM"/>
    </source>
</evidence>
<dbReference type="Proteomes" id="UP000004690">
    <property type="component" value="Unassembled WGS sequence"/>
</dbReference>
<organism evidence="2 3">
    <name type="scientific">Galbibacter orientalis DSM 19592</name>
    <dbReference type="NCBI Taxonomy" id="926559"/>
    <lineage>
        <taxon>Bacteria</taxon>
        <taxon>Pseudomonadati</taxon>
        <taxon>Bacteroidota</taxon>
        <taxon>Flavobacteriia</taxon>
        <taxon>Flavobacteriales</taxon>
        <taxon>Flavobacteriaceae</taxon>
        <taxon>Galbibacter</taxon>
    </lineage>
</organism>
<evidence type="ECO:0000313" key="2">
    <source>
        <dbReference type="EMBL" id="EIJ39068.1"/>
    </source>
</evidence>
<name>I3C625_9FLAO</name>
<feature type="signal peptide" evidence="1">
    <location>
        <begin position="1"/>
        <end position="19"/>
    </location>
</feature>
<evidence type="ECO:0000313" key="3">
    <source>
        <dbReference type="Proteomes" id="UP000004690"/>
    </source>
</evidence>